<keyword evidence="9" id="KW-0949">S-adenosyl-L-methionine</keyword>
<dbReference type="UniPathway" id="UPA00232"/>
<dbReference type="InterPro" id="IPR001223">
    <property type="entry name" value="Glyco_hydro18_cat"/>
</dbReference>
<dbReference type="HAMAP" id="MF_00472">
    <property type="entry name" value="UbiG"/>
    <property type="match status" value="1"/>
</dbReference>
<dbReference type="PROSITE" id="PS51910">
    <property type="entry name" value="GH18_2"/>
    <property type="match status" value="1"/>
</dbReference>
<evidence type="ECO:0000259" key="11">
    <source>
        <dbReference type="PROSITE" id="PS51910"/>
    </source>
</evidence>
<keyword evidence="9" id="KW-0489">Methyltransferase</keyword>
<dbReference type="CDD" id="cd02877">
    <property type="entry name" value="GH18_hevamine_XipI_class_III"/>
    <property type="match status" value="1"/>
</dbReference>
<keyword evidence="8" id="KW-0624">Polysaccharide degradation</keyword>
<accession>A0A835JIK3</accession>
<gene>
    <name evidence="9" type="primary">COQ3</name>
    <name evidence="12" type="ORF">SADUNF_Sadunf14G0064900</name>
</gene>
<dbReference type="PANTHER" id="PTHR45708:SF40">
    <property type="entry name" value="BASIC ENDOCHITINASE"/>
    <property type="match status" value="1"/>
</dbReference>
<evidence type="ECO:0000256" key="10">
    <source>
        <dbReference type="RuleBase" id="RU000489"/>
    </source>
</evidence>
<keyword evidence="6" id="KW-0119">Carbohydrate metabolism</keyword>
<evidence type="ECO:0000256" key="4">
    <source>
        <dbReference type="ARBA" id="ARBA00023024"/>
    </source>
</evidence>
<evidence type="ECO:0000256" key="9">
    <source>
        <dbReference type="HAMAP-Rule" id="MF_03190"/>
    </source>
</evidence>
<dbReference type="GO" id="GO:0046872">
    <property type="term" value="F:metal ion binding"/>
    <property type="evidence" value="ECO:0007669"/>
    <property type="project" value="UniProtKB-KW"/>
</dbReference>
<proteinExistence type="inferred from homology"/>
<dbReference type="Gene3D" id="3.40.50.150">
    <property type="entry name" value="Vaccinia Virus protein VP39"/>
    <property type="match status" value="1"/>
</dbReference>
<evidence type="ECO:0000256" key="8">
    <source>
        <dbReference type="ARBA" id="ARBA00023326"/>
    </source>
</evidence>
<dbReference type="InterPro" id="IPR029063">
    <property type="entry name" value="SAM-dependent_MTases_sf"/>
</dbReference>
<feature type="binding site" evidence="9">
    <location>
        <position position="122"/>
    </location>
    <ligand>
        <name>S-adenosyl-L-methionine</name>
        <dbReference type="ChEBI" id="CHEBI:59789"/>
    </ligand>
</feature>
<dbReference type="NCBIfam" id="TIGR01983">
    <property type="entry name" value="UbiG"/>
    <property type="match status" value="1"/>
</dbReference>
<dbReference type="EC" id="2.1.1.-" evidence="9"/>
<dbReference type="OrthoDB" id="3265906at2759"/>
<keyword evidence="9" id="KW-0999">Mitochondrion inner membrane</keyword>
<dbReference type="GO" id="GO:0008843">
    <property type="term" value="F:endochitinase activity"/>
    <property type="evidence" value="ECO:0007669"/>
    <property type="project" value="UniProtKB-EC"/>
</dbReference>
<keyword evidence="7 10" id="KW-0326">Glycosidase</keyword>
<dbReference type="CDD" id="cd02440">
    <property type="entry name" value="AdoMet_MTases"/>
    <property type="match status" value="1"/>
</dbReference>
<comment type="similarity">
    <text evidence="2">Belongs to the glycosyl hydrolase 18 family. Chitinase class II subfamily.</text>
</comment>
<dbReference type="InterPro" id="IPR017853">
    <property type="entry name" value="GH"/>
</dbReference>
<dbReference type="GO" id="GO:0031314">
    <property type="term" value="C:extrinsic component of mitochondrial inner membrane"/>
    <property type="evidence" value="ECO:0007669"/>
    <property type="project" value="UniProtKB-UniRule"/>
</dbReference>
<keyword evidence="9" id="KW-0460">Magnesium</keyword>
<dbReference type="InterPro" id="IPR001579">
    <property type="entry name" value="Glyco_hydro_18_chit_AS"/>
</dbReference>
<dbReference type="GO" id="GO:0006032">
    <property type="term" value="P:chitin catabolic process"/>
    <property type="evidence" value="ECO:0007669"/>
    <property type="project" value="UniProtKB-KW"/>
</dbReference>
<feature type="binding site" evidence="9">
    <location>
        <position position="192"/>
    </location>
    <ligand>
        <name>Mg(2+)</name>
        <dbReference type="ChEBI" id="CHEBI:18420"/>
    </ligand>
</feature>
<comment type="function">
    <text evidence="9">O-methyltransferase required for two non-consecutive steps during ubiquinone biosynthesis. Catalyzes the 2 O-methylation of 3,4-dihydroxy-5-(all-trans-polyprenyl)benzoic acid into 4-hydroxy-3-methoxy-5-(all-trans-polyprenyl)benzoic acid. Also catalyzes the last step of ubiquinone biosynthesis by mediating methylation of 3-demethylubiquinone into ubiquinone. Also able to mediate the methylation of 3-demethylubiquinol into ubiquinol.</text>
</comment>
<dbReference type="SUPFAM" id="SSF51445">
    <property type="entry name" value="(Trans)glycosidases"/>
    <property type="match status" value="1"/>
</dbReference>
<dbReference type="FunFam" id="3.20.20.80:FF:000015">
    <property type="entry name" value="Acidic endochitinase SE2"/>
    <property type="match status" value="1"/>
</dbReference>
<dbReference type="GO" id="GO:0000272">
    <property type="term" value="P:polysaccharide catabolic process"/>
    <property type="evidence" value="ECO:0007669"/>
    <property type="project" value="UniProtKB-KW"/>
</dbReference>
<feature type="binding site" evidence="9">
    <location>
        <position position="188"/>
    </location>
    <ligand>
        <name>S-adenosyl-L-methionine</name>
        <dbReference type="ChEBI" id="CHEBI:59789"/>
    </ligand>
</feature>
<dbReference type="GO" id="GO:0005576">
    <property type="term" value="C:extracellular region"/>
    <property type="evidence" value="ECO:0007669"/>
    <property type="project" value="TreeGrafter"/>
</dbReference>
<evidence type="ECO:0000256" key="1">
    <source>
        <dbReference type="ARBA" id="ARBA00000822"/>
    </source>
</evidence>
<dbReference type="GO" id="GO:0010420">
    <property type="term" value="F:polyprenyldihydroxybenzoate methyltransferase activity"/>
    <property type="evidence" value="ECO:0007669"/>
    <property type="project" value="UniProtKB-UniRule"/>
</dbReference>
<dbReference type="EMBL" id="JADGMS010000014">
    <property type="protein sequence ID" value="KAF9669029.1"/>
    <property type="molecule type" value="Genomic_DNA"/>
</dbReference>
<comment type="catalytic activity">
    <reaction evidence="9">
        <text>a 3-demethylubiquinol + S-adenosyl-L-methionine = a ubiquinol + S-adenosyl-L-homocysteine + H(+)</text>
        <dbReference type="Rhea" id="RHEA:44380"/>
        <dbReference type="Rhea" id="RHEA-COMP:9566"/>
        <dbReference type="Rhea" id="RHEA-COMP:10914"/>
        <dbReference type="ChEBI" id="CHEBI:15378"/>
        <dbReference type="ChEBI" id="CHEBI:17976"/>
        <dbReference type="ChEBI" id="CHEBI:57856"/>
        <dbReference type="ChEBI" id="CHEBI:59789"/>
        <dbReference type="ChEBI" id="CHEBI:84422"/>
        <dbReference type="EC" id="2.1.1.64"/>
    </reaction>
</comment>
<dbReference type="InterPro" id="IPR050542">
    <property type="entry name" value="Glycosyl_Hydrlase18_Chitinase"/>
</dbReference>
<feature type="binding site" evidence="9">
    <location>
        <position position="143"/>
    </location>
    <ligand>
        <name>S-adenosyl-L-methionine</name>
        <dbReference type="ChEBI" id="CHEBI:59789"/>
    </ligand>
</feature>
<comment type="subunit">
    <text evidence="9">Component of a multi-subunit COQ enzyme complex.</text>
</comment>
<keyword evidence="4" id="KW-0146">Chitin degradation</keyword>
<comment type="catalytic activity">
    <reaction evidence="9">
        <text>a 3,4-dihydroxy-5-(all-trans-polyprenyl)benzoate + S-adenosyl-L-methionine = a 4-hydroxy-3-methoxy-5-(all-trans-polyprenyl)benzoate + S-adenosyl-L-homocysteine + H(+)</text>
        <dbReference type="Rhea" id="RHEA:44452"/>
        <dbReference type="Rhea" id="RHEA-COMP:10930"/>
        <dbReference type="Rhea" id="RHEA-COMP:10931"/>
        <dbReference type="ChEBI" id="CHEBI:15378"/>
        <dbReference type="ChEBI" id="CHEBI:57856"/>
        <dbReference type="ChEBI" id="CHEBI:59789"/>
        <dbReference type="ChEBI" id="CHEBI:64694"/>
        <dbReference type="ChEBI" id="CHEBI:84443"/>
        <dbReference type="EC" id="2.1.1.114"/>
    </reaction>
</comment>
<dbReference type="InterPro" id="IPR045321">
    <property type="entry name" value="Cts1-like"/>
</dbReference>
<keyword evidence="9" id="KW-0472">Membrane</keyword>
<dbReference type="Gene3D" id="3.20.20.80">
    <property type="entry name" value="Glycosidases"/>
    <property type="match status" value="1"/>
</dbReference>
<feature type="domain" description="GH18" evidence="11">
    <location>
        <begin position="327"/>
        <end position="598"/>
    </location>
</feature>
<dbReference type="Proteomes" id="UP000657918">
    <property type="component" value="Unassembled WGS sequence"/>
</dbReference>
<evidence type="ECO:0000256" key="6">
    <source>
        <dbReference type="ARBA" id="ARBA00023277"/>
    </source>
</evidence>
<evidence type="ECO:0000313" key="12">
    <source>
        <dbReference type="EMBL" id="KAF9669029.1"/>
    </source>
</evidence>
<keyword evidence="9" id="KW-0496">Mitochondrion</keyword>
<keyword evidence="13" id="KW-1185">Reference proteome</keyword>
<dbReference type="AlphaFoldDB" id="A0A835JIK3"/>
<keyword evidence="3 10" id="KW-0378">Hydrolase</keyword>
<comment type="similarity">
    <text evidence="9">Belongs to the class I-like SAM-binding methyltransferase superfamily. UbiG/COQ3 family.</text>
</comment>
<dbReference type="InterPro" id="IPR010233">
    <property type="entry name" value="UbiG_MeTrfase"/>
</dbReference>
<comment type="subcellular location">
    <subcellularLocation>
        <location evidence="9">Mitochondrion inner membrane</location>
        <topology evidence="9">Peripheral membrane protein</topology>
        <orientation evidence="9">Matrix side</orientation>
    </subcellularLocation>
</comment>
<organism evidence="12 13">
    <name type="scientific">Salix dunnii</name>
    <dbReference type="NCBI Taxonomy" id="1413687"/>
    <lineage>
        <taxon>Eukaryota</taxon>
        <taxon>Viridiplantae</taxon>
        <taxon>Streptophyta</taxon>
        <taxon>Embryophyta</taxon>
        <taxon>Tracheophyta</taxon>
        <taxon>Spermatophyta</taxon>
        <taxon>Magnoliopsida</taxon>
        <taxon>eudicotyledons</taxon>
        <taxon>Gunneridae</taxon>
        <taxon>Pentapetalae</taxon>
        <taxon>rosids</taxon>
        <taxon>fabids</taxon>
        <taxon>Malpighiales</taxon>
        <taxon>Salicaceae</taxon>
        <taxon>Saliceae</taxon>
        <taxon>Salix</taxon>
    </lineage>
</organism>
<dbReference type="PANTHER" id="PTHR45708">
    <property type="entry name" value="ENDOCHITINASE"/>
    <property type="match status" value="1"/>
</dbReference>
<protein>
    <recommendedName>
        <fullName evidence="9">Ubiquinone biosynthesis O-methyltransferase, mitochondrial</fullName>
    </recommendedName>
    <alternativeName>
        <fullName evidence="9">3-demethylubiquinol 3-O-methyltransferase</fullName>
        <ecNumber evidence="9">2.1.1.64</ecNumber>
    </alternativeName>
    <alternativeName>
        <fullName evidence="9">3-demethylubiquinone 3-O-methyltransferase</fullName>
        <ecNumber evidence="9">2.1.1.-</ecNumber>
    </alternativeName>
    <alternativeName>
        <fullName evidence="9">Polyprenyldihydroxybenzoate methyltransferase</fullName>
        <ecNumber evidence="9">2.1.1.114</ecNumber>
    </alternativeName>
</protein>
<dbReference type="EC" id="2.1.1.114" evidence="9"/>
<dbReference type="GO" id="GO:0032259">
    <property type="term" value="P:methylation"/>
    <property type="evidence" value="ECO:0007669"/>
    <property type="project" value="UniProtKB-KW"/>
</dbReference>
<evidence type="ECO:0000313" key="13">
    <source>
        <dbReference type="Proteomes" id="UP000657918"/>
    </source>
</evidence>
<keyword evidence="9" id="KW-0479">Metal-binding</keyword>
<evidence type="ECO:0000256" key="7">
    <source>
        <dbReference type="ARBA" id="ARBA00023295"/>
    </source>
</evidence>
<dbReference type="Pfam" id="PF13489">
    <property type="entry name" value="Methyltransf_23"/>
    <property type="match status" value="1"/>
</dbReference>
<dbReference type="GO" id="GO:0061542">
    <property type="term" value="F:3-demethylubiquinol 3-O-methyltransferase activity"/>
    <property type="evidence" value="ECO:0007669"/>
    <property type="project" value="UniProtKB-UniRule"/>
</dbReference>
<keyword evidence="9" id="KW-0808">Transferase</keyword>
<comment type="pathway">
    <text evidence="9">Cofactor biosynthesis; ubiquinone biosynthesis.</text>
</comment>
<evidence type="ECO:0000256" key="2">
    <source>
        <dbReference type="ARBA" id="ARBA00009121"/>
    </source>
</evidence>
<name>A0A835JIK3_9ROSI</name>
<comment type="caution">
    <text evidence="12">The sequence shown here is derived from an EMBL/GenBank/DDBJ whole genome shotgun (WGS) entry which is preliminary data.</text>
</comment>
<feature type="binding site" evidence="9">
    <location>
        <position position="91"/>
    </location>
    <ligand>
        <name>S-adenosyl-L-methionine</name>
        <dbReference type="ChEBI" id="CHEBI:59789"/>
    </ligand>
</feature>
<dbReference type="SUPFAM" id="SSF53335">
    <property type="entry name" value="S-adenosyl-L-methionine-dependent methyltransferases"/>
    <property type="match status" value="1"/>
</dbReference>
<feature type="binding site" evidence="9">
    <location>
        <position position="189"/>
    </location>
    <ligand>
        <name>Mg(2+)</name>
        <dbReference type="ChEBI" id="CHEBI:18420"/>
    </ligand>
</feature>
<evidence type="ECO:0000256" key="5">
    <source>
        <dbReference type="ARBA" id="ARBA00023157"/>
    </source>
</evidence>
<reference evidence="12 13" key="1">
    <citation type="submission" date="2020-10" db="EMBL/GenBank/DDBJ databases">
        <title>Plant Genome Project.</title>
        <authorList>
            <person name="Zhang R.-G."/>
        </authorList>
    </citation>
    <scope>NUCLEOTIDE SEQUENCE [LARGE SCALE GENOMIC DNA]</scope>
    <source>
        <strain evidence="12">FAFU-HL-1</strain>
        <tissue evidence="12">Leaf</tissue>
    </source>
</reference>
<comment type="cofactor">
    <cofactor evidence="9">
        <name>Mg(2+)</name>
        <dbReference type="ChEBI" id="CHEBI:18420"/>
    </cofactor>
</comment>
<dbReference type="PROSITE" id="PS01095">
    <property type="entry name" value="GH18_1"/>
    <property type="match status" value="1"/>
</dbReference>
<dbReference type="Pfam" id="PF00704">
    <property type="entry name" value="Glyco_hydro_18"/>
    <property type="match status" value="1"/>
</dbReference>
<evidence type="ECO:0000256" key="3">
    <source>
        <dbReference type="ARBA" id="ARBA00022801"/>
    </source>
</evidence>
<keyword evidence="9" id="KW-0831">Ubiquinone biosynthesis</keyword>
<feature type="binding site" evidence="9">
    <location>
        <position position="193"/>
    </location>
    <ligand>
        <name>Mg(2+)</name>
        <dbReference type="ChEBI" id="CHEBI:18420"/>
    </ligand>
</feature>
<comment type="catalytic activity">
    <reaction evidence="9">
        <text>a 3-demethylubiquinone + S-adenosyl-L-methionine = a ubiquinone + S-adenosyl-L-homocysteine</text>
        <dbReference type="Rhea" id="RHEA:81215"/>
        <dbReference type="Rhea" id="RHEA-COMP:9565"/>
        <dbReference type="Rhea" id="RHEA-COMP:19654"/>
        <dbReference type="ChEBI" id="CHEBI:16389"/>
        <dbReference type="ChEBI" id="CHEBI:57856"/>
        <dbReference type="ChEBI" id="CHEBI:59789"/>
        <dbReference type="ChEBI" id="CHEBI:231825"/>
    </reaction>
</comment>
<dbReference type="EC" id="2.1.1.64" evidence="9"/>
<comment type="catalytic activity">
    <reaction evidence="1">
        <text>Random endo-hydrolysis of N-acetyl-beta-D-glucosaminide (1-&gt;4)-beta-linkages in chitin and chitodextrins.</text>
        <dbReference type="EC" id="3.2.1.14"/>
    </reaction>
</comment>
<sequence length="598" mass="65727">MALKLLSKLRIQNLQIARYHHRLLAVTRLFSDRPVSNLSTTDDSKFIIKNKPQTTTSSLKQHELAKFAAISDTWWDSEGPFKPLHVMNPTRIAFIRSALCRHFSKDPNCARPFEGLKIVDVGCGGGILSEPLARMGADVTGVDAVEKNINVARLHADLDPETSTIEYCCTTAEKLVEEQRKFDAVIALEVIEHVAAPAEFCKSLAALAYPGGATVLSTINRSMKAYATAIVAAEYLLHWLPKGTHQWSSFLTPEELVLILQRASINVKEMAGFVYSPLTGRWTLSDDISVNFIAFGTKDEMGTNFSVKSALLFLGILLNLAFKTKAGSIVIYWGQDGREGTLTSTCASRKYGIVNIAFLSIFGNGQKPQINLAGHCNPSSNGCQKVSNDIRNCQNQGVKVMLSIGGGTSGYTLTSDAEARGVAEYLWNNFLSGSSNSRPLGDAILDGIDFDIEGGERYYVVLASRLSELSRGGSKVYLTAAPQCPFPDNWLDKALHTGLFDYVWIQFYNNPQCEYNTNNPRSFKDSWNRWTSSIPARMFFVGLPASRAAAGNGFVATDVLKSHVLPFVKGSPKYGGVMLWNKYADDQSGYSSRIRDSV</sequence>
<keyword evidence="5" id="KW-1015">Disulfide bond</keyword>